<name>A0A0F9X0X3_9ZZZZ</name>
<sequence>MVTNSVLLTQDMRERNMGDTGVFDESEVVSRMRSLLVSGDLSSGQIYHAIKSEFTGISPLQIECCAHVLVTETDSTKPLGFK</sequence>
<gene>
    <name evidence="1" type="ORF">LCGC14_0282270</name>
</gene>
<accession>A0A0F9X0X3</accession>
<proteinExistence type="predicted"/>
<evidence type="ECO:0000313" key="1">
    <source>
        <dbReference type="EMBL" id="KKN85058.1"/>
    </source>
</evidence>
<protein>
    <submittedName>
        <fullName evidence="1">Uncharacterized protein</fullName>
    </submittedName>
</protein>
<comment type="caution">
    <text evidence="1">The sequence shown here is derived from an EMBL/GenBank/DDBJ whole genome shotgun (WGS) entry which is preliminary data.</text>
</comment>
<dbReference type="EMBL" id="LAZR01000163">
    <property type="protein sequence ID" value="KKN85058.1"/>
    <property type="molecule type" value="Genomic_DNA"/>
</dbReference>
<reference evidence="1" key="1">
    <citation type="journal article" date="2015" name="Nature">
        <title>Complex archaea that bridge the gap between prokaryotes and eukaryotes.</title>
        <authorList>
            <person name="Spang A."/>
            <person name="Saw J.H."/>
            <person name="Jorgensen S.L."/>
            <person name="Zaremba-Niedzwiedzka K."/>
            <person name="Martijn J."/>
            <person name="Lind A.E."/>
            <person name="van Eijk R."/>
            <person name="Schleper C."/>
            <person name="Guy L."/>
            <person name="Ettema T.J."/>
        </authorList>
    </citation>
    <scope>NUCLEOTIDE SEQUENCE</scope>
</reference>
<dbReference type="AlphaFoldDB" id="A0A0F9X0X3"/>
<organism evidence="1">
    <name type="scientific">marine sediment metagenome</name>
    <dbReference type="NCBI Taxonomy" id="412755"/>
    <lineage>
        <taxon>unclassified sequences</taxon>
        <taxon>metagenomes</taxon>
        <taxon>ecological metagenomes</taxon>
    </lineage>
</organism>